<proteinExistence type="predicted"/>
<protein>
    <submittedName>
        <fullName evidence="2">Uncharacterized protein</fullName>
    </submittedName>
</protein>
<accession>A0AA41ZF10</accession>
<dbReference type="RefSeq" id="WP_265895382.1">
    <property type="nucleotide sequence ID" value="NZ_JAPIVE010000001.1"/>
</dbReference>
<dbReference type="Proteomes" id="UP001165678">
    <property type="component" value="Unassembled WGS sequence"/>
</dbReference>
<evidence type="ECO:0000313" key="3">
    <source>
        <dbReference type="Proteomes" id="UP001165678"/>
    </source>
</evidence>
<dbReference type="InterPro" id="IPR011050">
    <property type="entry name" value="Pectin_lyase_fold/virulence"/>
</dbReference>
<dbReference type="EMBL" id="JAPIVE010000001">
    <property type="protein sequence ID" value="MCX2522959.1"/>
    <property type="molecule type" value="Genomic_DNA"/>
</dbReference>
<feature type="region of interest" description="Disordered" evidence="1">
    <location>
        <begin position="31"/>
        <end position="56"/>
    </location>
</feature>
<organism evidence="2 3">
    <name type="scientific">Larsenimonas rhizosphaerae</name>
    <dbReference type="NCBI Taxonomy" id="2944682"/>
    <lineage>
        <taxon>Bacteria</taxon>
        <taxon>Pseudomonadati</taxon>
        <taxon>Pseudomonadota</taxon>
        <taxon>Gammaproteobacteria</taxon>
        <taxon>Oceanospirillales</taxon>
        <taxon>Halomonadaceae</taxon>
        <taxon>Larsenimonas</taxon>
    </lineage>
</organism>
<reference evidence="2" key="1">
    <citation type="submission" date="2022-11" db="EMBL/GenBank/DDBJ databases">
        <title>Larsenimonas rhizosphaerae sp. nov., isolated from a tidal mudflat.</title>
        <authorList>
            <person name="Lee S.D."/>
            <person name="Kim I.S."/>
        </authorList>
    </citation>
    <scope>NUCLEOTIDE SEQUENCE</scope>
    <source>
        <strain evidence="2">GH2-1</strain>
    </source>
</reference>
<comment type="caution">
    <text evidence="2">The sequence shown here is derived from an EMBL/GenBank/DDBJ whole genome shotgun (WGS) entry which is preliminary data.</text>
</comment>
<evidence type="ECO:0000313" key="2">
    <source>
        <dbReference type="EMBL" id="MCX2522959.1"/>
    </source>
</evidence>
<gene>
    <name evidence="2" type="ORF">OQ287_01765</name>
</gene>
<dbReference type="SUPFAM" id="SSF51126">
    <property type="entry name" value="Pectin lyase-like"/>
    <property type="match status" value="1"/>
</dbReference>
<keyword evidence="3" id="KW-1185">Reference proteome</keyword>
<dbReference type="AlphaFoldDB" id="A0AA41ZF10"/>
<evidence type="ECO:0000256" key="1">
    <source>
        <dbReference type="SAM" id="MobiDB-lite"/>
    </source>
</evidence>
<name>A0AA41ZF10_9GAMM</name>
<sequence length="588" mass="65269">MTTIIFLNNIEELRQRTPAKQEEVVEVDHHTVPGYGSGRYRHAPSSKNDDDGGDTIVTSSGARYQRIWSSGETGNPLMWGADPTGKTSSSDAFQRLADSQLVTTIEVPTRGIFSFDRTVELTNRLKVVGKQWGHFGNSSNRASLKSMNELEGPIFSNVYHAQGLSFFAPNNARDNPNAYAIKLNGYCNQVSECTFRMKRLDAIHTDTACDITIRDCQFTDTHACLEIGNKLIATTVRFIRNQCQYVTYGILSGNEFWGGALIDNVWEVCDNSLIRTKTIFNTRIEGNWIERGGNSDKPIPIIKATARGQITDCFASGNSFHFASGWKNTLSPEAGRYTNAFGGVNVDNNTVSVSSATGAGSFFKVNGITQELDDWTRLNDFSIETNRNRNGAADIKLNSAGNITLKAGKKKIYISEGEDEHSEVELYYPRRILADTGTDANIALAPFMSGHFQARVPVINTLPADSSKKVIASALTAMPYLMEYDGPYKPGEHTGKGMALFDTVEIDDEYVSLINDHYHFRDPIVMVTVNQEGLRFSHWEPINAYGHSWSAYQRCKGVRLYFKDAKTGNAVIPESRGFALMFMETDGK</sequence>